<dbReference type="InParanoid" id="A0A6I8PCI3"/>
<dbReference type="GO" id="GO:1903767">
    <property type="term" value="C:sweet taste receptor complex"/>
    <property type="evidence" value="ECO:0007669"/>
    <property type="project" value="Ensembl"/>
</dbReference>
<dbReference type="Pfam" id="PF01094">
    <property type="entry name" value="ANF_receptor"/>
    <property type="match status" value="1"/>
</dbReference>
<evidence type="ECO:0000256" key="13">
    <source>
        <dbReference type="ARBA" id="ARBA00040705"/>
    </source>
</evidence>
<dbReference type="Bgee" id="ENSOANG00000046463">
    <property type="expression patterns" value="Expressed in endometrium and 1 other cell type or tissue"/>
</dbReference>
<dbReference type="GO" id="GO:0004930">
    <property type="term" value="F:G protein-coupled receptor activity"/>
    <property type="evidence" value="ECO:0000318"/>
    <property type="project" value="GO_Central"/>
</dbReference>
<dbReference type="InterPro" id="IPR038550">
    <property type="entry name" value="GPCR_3_9-Cys_sf"/>
</dbReference>
<evidence type="ECO:0000256" key="7">
    <source>
        <dbReference type="ARBA" id="ARBA00023136"/>
    </source>
</evidence>
<dbReference type="AlphaFoldDB" id="A0A6I8PCI3"/>
<evidence type="ECO:0000256" key="4">
    <source>
        <dbReference type="ARBA" id="ARBA00022729"/>
    </source>
</evidence>
<keyword evidence="3 15" id="KW-0812">Transmembrane</keyword>
<feature type="transmembrane region" description="Helical" evidence="15">
    <location>
        <begin position="597"/>
        <end position="619"/>
    </location>
</feature>
<evidence type="ECO:0000256" key="12">
    <source>
        <dbReference type="ARBA" id="ARBA00038762"/>
    </source>
</evidence>
<keyword evidence="7 15" id="KW-0472">Membrane</keyword>
<feature type="transmembrane region" description="Helical" evidence="15">
    <location>
        <begin position="634"/>
        <end position="655"/>
    </location>
</feature>
<dbReference type="GeneTree" id="ENSGT00940000160679"/>
<feature type="signal peptide" evidence="16">
    <location>
        <begin position="1"/>
        <end position="27"/>
    </location>
</feature>
<dbReference type="PROSITE" id="PS00980">
    <property type="entry name" value="G_PROTEIN_RECEP_F3_2"/>
    <property type="match status" value="1"/>
</dbReference>
<dbReference type="InterPro" id="IPR017979">
    <property type="entry name" value="GPCR_3_CS"/>
</dbReference>
<dbReference type="PRINTS" id="PR00248">
    <property type="entry name" value="GPCRMGR"/>
</dbReference>
<keyword evidence="4 16" id="KW-0732">Signal</keyword>
<dbReference type="GO" id="GO:0050916">
    <property type="term" value="P:sensory perception of sweet taste"/>
    <property type="evidence" value="ECO:0000318"/>
    <property type="project" value="GO_Central"/>
</dbReference>
<dbReference type="InterPro" id="IPR028082">
    <property type="entry name" value="Peripla_BP_I"/>
</dbReference>
<dbReference type="FunFam" id="3.40.50.2300:FF:000016">
    <property type="entry name" value="Taste 1 receptor member 2"/>
    <property type="match status" value="1"/>
</dbReference>
<dbReference type="Pfam" id="PF00003">
    <property type="entry name" value="7tm_3"/>
    <property type="match status" value="1"/>
</dbReference>
<comment type="subcellular location">
    <subcellularLocation>
        <location evidence="1">Cell membrane</location>
        <topology evidence="1">Multi-pass membrane protein</topology>
    </subcellularLocation>
</comment>
<dbReference type="OMA" id="FHLCCYD"/>
<evidence type="ECO:0000256" key="10">
    <source>
        <dbReference type="ARBA" id="ARBA00023224"/>
    </source>
</evidence>
<feature type="domain" description="G-protein coupled receptors family 3 profile" evidence="17">
    <location>
        <begin position="563"/>
        <end position="818"/>
    </location>
</feature>
<evidence type="ECO:0000256" key="1">
    <source>
        <dbReference type="ARBA" id="ARBA00004651"/>
    </source>
</evidence>
<feature type="transmembrane region" description="Helical" evidence="15">
    <location>
        <begin position="676"/>
        <end position="701"/>
    </location>
</feature>
<evidence type="ECO:0000256" key="5">
    <source>
        <dbReference type="ARBA" id="ARBA00022989"/>
    </source>
</evidence>
<feature type="transmembrane region" description="Helical" evidence="15">
    <location>
        <begin position="757"/>
        <end position="777"/>
    </location>
</feature>
<evidence type="ECO:0000256" key="15">
    <source>
        <dbReference type="SAM" id="Phobius"/>
    </source>
</evidence>
<evidence type="ECO:0000256" key="2">
    <source>
        <dbReference type="ARBA" id="ARBA00022475"/>
    </source>
</evidence>
<sequence>MRAGPSPRPALGAAPALLATLFSGLSGAGPGAQASHCPELQERLAGDYMLGGLFPFSTTSEGLLNLTNQAWPTGLLWALAMMLAVEEINNSSSLLPGVRLGYELHNTCTEPREAMRPSLLLLSGAGESGLPAACNYTLYQPRAVAVIGPHSSDLALVTGKLFSFFLIPQVSYGATSERLSNRASFPSFFRTVSSDRHQLQAVMALLNHFHWNWVAAVGSDDEYGRQGLNLFSSLAASQNICVAIEVILPDPGAQSGSPDEVRRLLDQMDKSRIRVVVLFATDVPAYGLLHGAIQGPRVFRVWVASEAWLLSRLVSSLQGIWWVGTVLGFAQRGAEVPGFGRYVAGRLSSAQNPSRCPAAAAVPPGCPLCGAVSLENVSAELHHQQSFSVYSSVYSVAHGLHKALGCTASRCQDRTIRPWQLLNHMKNLNFSAGPLEMQFDSAGTVEMGYNLLQWTWRGGTFTLKEVGSFQGQLVIDRSQIQWQIFGNQEPVSQCSSQCEEGQIRRVKGFHSCCYDCLDCKAGTYRRERDDLACLDCQPSEWSPPRSTRCFPRTDTFLAWGDPAAVGLVLLLLLELTLAGAALLLFCRHLGSPVVEAAGGRLACLSLLALALAAAGALLFPGPPTARGCLAQQPLFLLPLTACLTAMWLKASELFLGSEWPALVGPFRRALRGGRAWLAVALGVLAEGALCAGSIVAFLPRVTRDTRTLPTQTLILCRGNTWVGFGIMHALPATLAFGCFLGTFLTHQPGPGGGLARGLTFAALTYFATWVCFVPVHANAPRATWTALQMGAQLLCVLGLLASFYLPRCYVLLHPPAQSGSRGRGACLSGCPGGPGSWAQGFPS</sequence>
<protein>
    <recommendedName>
        <fullName evidence="13">Taste receptor type 1 member 3</fullName>
    </recommendedName>
    <alternativeName>
        <fullName evidence="14">Sweet taste receptor T1R3</fullName>
    </alternativeName>
</protein>
<dbReference type="PROSITE" id="PS50259">
    <property type="entry name" value="G_PROTEIN_RECEP_F3_4"/>
    <property type="match status" value="1"/>
</dbReference>
<comment type="subunit">
    <text evidence="12">Forms homodimers or heterodimers with TAS1R1 and TAS1R2.</text>
</comment>
<evidence type="ECO:0000256" key="3">
    <source>
        <dbReference type="ARBA" id="ARBA00022692"/>
    </source>
</evidence>
<keyword evidence="10" id="KW-0807">Transducer</keyword>
<dbReference type="PRINTS" id="PR00592">
    <property type="entry name" value="CASENSINGR"/>
</dbReference>
<evidence type="ECO:0000313" key="18">
    <source>
        <dbReference type="Ensembl" id="ENSOANP00000049917.1"/>
    </source>
</evidence>
<reference evidence="18" key="2">
    <citation type="submission" date="2025-08" db="UniProtKB">
        <authorList>
            <consortium name="Ensembl"/>
        </authorList>
    </citation>
    <scope>IDENTIFICATION</scope>
    <source>
        <strain evidence="18">Glennie</strain>
    </source>
</reference>
<dbReference type="Proteomes" id="UP000002279">
    <property type="component" value="Chromosome 5"/>
</dbReference>
<proteinExistence type="inferred from homology"/>
<dbReference type="Ensembl" id="ENSOANT00000070073.1">
    <property type="protein sequence ID" value="ENSOANP00000049917.1"/>
    <property type="gene ID" value="ENSOANG00000046463.1"/>
</dbReference>
<evidence type="ECO:0000256" key="9">
    <source>
        <dbReference type="ARBA" id="ARBA00023180"/>
    </source>
</evidence>
<dbReference type="PANTHER" id="PTHR24061:SF435">
    <property type="entry name" value="TASTE RECEPTOR TYPE 1 MEMBER 3"/>
    <property type="match status" value="1"/>
</dbReference>
<keyword evidence="6" id="KW-0297">G-protein coupled receptor</keyword>
<dbReference type="InterPro" id="IPR000337">
    <property type="entry name" value="GPCR_3"/>
</dbReference>
<keyword evidence="5 15" id="KW-1133">Transmembrane helix</keyword>
<evidence type="ECO:0000259" key="17">
    <source>
        <dbReference type="PROSITE" id="PS50259"/>
    </source>
</evidence>
<feature type="transmembrane region" description="Helical" evidence="15">
    <location>
        <begin position="789"/>
        <end position="812"/>
    </location>
</feature>
<feature type="transmembrane region" description="Helical" evidence="15">
    <location>
        <begin position="721"/>
        <end position="745"/>
    </location>
</feature>
<dbReference type="Gene3D" id="3.40.50.2300">
    <property type="match status" value="2"/>
</dbReference>
<evidence type="ECO:0000256" key="6">
    <source>
        <dbReference type="ARBA" id="ARBA00023040"/>
    </source>
</evidence>
<feature type="chain" id="PRO_5026338102" description="Taste receptor type 1 member 3" evidence="16">
    <location>
        <begin position="28"/>
        <end position="843"/>
    </location>
</feature>
<keyword evidence="9" id="KW-0325">Glycoprotein</keyword>
<comment type="similarity">
    <text evidence="11">Belongs to the G-protein coupled receptor 3 family. TAS1R subfamily.</text>
</comment>
<dbReference type="FunFam" id="2.10.50.30:FF:000004">
    <property type="entry name" value="Taste receptor type 1 member 3-like protein"/>
    <property type="match status" value="1"/>
</dbReference>
<dbReference type="PANTHER" id="PTHR24061">
    <property type="entry name" value="CALCIUM-SENSING RECEPTOR-RELATED"/>
    <property type="match status" value="1"/>
</dbReference>
<dbReference type="GO" id="GO:0005886">
    <property type="term" value="C:plasma membrane"/>
    <property type="evidence" value="ECO:0000318"/>
    <property type="project" value="GO_Central"/>
</dbReference>
<dbReference type="InterPro" id="IPR017978">
    <property type="entry name" value="GPCR_3_C"/>
</dbReference>
<dbReference type="InterPro" id="IPR011500">
    <property type="entry name" value="GPCR_3_9-Cys_dom"/>
</dbReference>
<gene>
    <name evidence="18" type="primary">TAS1R3</name>
</gene>
<keyword evidence="19" id="KW-1185">Reference proteome</keyword>
<dbReference type="GO" id="GO:0033041">
    <property type="term" value="F:sweet taste receptor activity"/>
    <property type="evidence" value="ECO:0007669"/>
    <property type="project" value="Ensembl"/>
</dbReference>
<organism evidence="18 19">
    <name type="scientific">Ornithorhynchus anatinus</name>
    <name type="common">Duckbill platypus</name>
    <dbReference type="NCBI Taxonomy" id="9258"/>
    <lineage>
        <taxon>Eukaryota</taxon>
        <taxon>Metazoa</taxon>
        <taxon>Chordata</taxon>
        <taxon>Craniata</taxon>
        <taxon>Vertebrata</taxon>
        <taxon>Euteleostomi</taxon>
        <taxon>Mammalia</taxon>
        <taxon>Monotremata</taxon>
        <taxon>Ornithorhynchidae</taxon>
        <taxon>Ornithorhynchus</taxon>
    </lineage>
</organism>
<dbReference type="SUPFAM" id="SSF53822">
    <property type="entry name" value="Periplasmic binding protein-like I"/>
    <property type="match status" value="1"/>
</dbReference>
<name>A0A6I8PCI3_ORNAN</name>
<evidence type="ECO:0000256" key="11">
    <source>
        <dbReference type="ARBA" id="ARBA00038492"/>
    </source>
</evidence>
<reference evidence="18 19" key="1">
    <citation type="journal article" date="2008" name="Nature">
        <title>Genome analysis of the platypus reveals unique signatures of evolution.</title>
        <authorList>
            <person name="Warren W.C."/>
            <person name="Hillier L.W."/>
            <person name="Marshall Graves J.A."/>
            <person name="Birney E."/>
            <person name="Ponting C.P."/>
            <person name="Grutzner F."/>
            <person name="Belov K."/>
            <person name="Miller W."/>
            <person name="Clarke L."/>
            <person name="Chinwalla A.T."/>
            <person name="Yang S.P."/>
            <person name="Heger A."/>
            <person name="Locke D.P."/>
            <person name="Miethke P."/>
            <person name="Waters P.D."/>
            <person name="Veyrunes F."/>
            <person name="Fulton L."/>
            <person name="Fulton B."/>
            <person name="Graves T."/>
            <person name="Wallis J."/>
            <person name="Puente X.S."/>
            <person name="Lopez-Otin C."/>
            <person name="Ordonez G.R."/>
            <person name="Eichler E.E."/>
            <person name="Chen L."/>
            <person name="Cheng Z."/>
            <person name="Deakin J.E."/>
            <person name="Alsop A."/>
            <person name="Thompson K."/>
            <person name="Kirby P."/>
            <person name="Papenfuss A.T."/>
            <person name="Wakefield M.J."/>
            <person name="Olender T."/>
            <person name="Lancet D."/>
            <person name="Huttley G.A."/>
            <person name="Smit A.F."/>
            <person name="Pask A."/>
            <person name="Temple-Smith P."/>
            <person name="Batzer M.A."/>
            <person name="Walker J.A."/>
            <person name="Konkel M.K."/>
            <person name="Harris R.S."/>
            <person name="Whittington C.M."/>
            <person name="Wong E.S."/>
            <person name="Gemmell N.J."/>
            <person name="Buschiazzo E."/>
            <person name="Vargas Jentzsch I.M."/>
            <person name="Merkel A."/>
            <person name="Schmitz J."/>
            <person name="Zemann A."/>
            <person name="Churakov G."/>
            <person name="Kriegs J.O."/>
            <person name="Brosius J."/>
            <person name="Murchison E.P."/>
            <person name="Sachidanandam R."/>
            <person name="Smith C."/>
            <person name="Hannon G.J."/>
            <person name="Tsend-Ayush E."/>
            <person name="McMillan D."/>
            <person name="Attenborough R."/>
            <person name="Rens W."/>
            <person name="Ferguson-Smith M."/>
            <person name="Lefevre C.M."/>
            <person name="Sharp J.A."/>
            <person name="Nicholas K.R."/>
            <person name="Ray D.A."/>
            <person name="Kube M."/>
            <person name="Reinhardt R."/>
            <person name="Pringle T.H."/>
            <person name="Taylor J."/>
            <person name="Jones R.C."/>
            <person name="Nixon B."/>
            <person name="Dacheux J.L."/>
            <person name="Niwa H."/>
            <person name="Sekita Y."/>
            <person name="Huang X."/>
            <person name="Stark A."/>
            <person name="Kheradpour P."/>
            <person name="Kellis M."/>
            <person name="Flicek P."/>
            <person name="Chen Y."/>
            <person name="Webber C."/>
            <person name="Hardison R."/>
            <person name="Nelson J."/>
            <person name="Hallsworth-Pepin K."/>
            <person name="Delehaunty K."/>
            <person name="Markovic C."/>
            <person name="Minx P."/>
            <person name="Feng Y."/>
            <person name="Kremitzki C."/>
            <person name="Mitreva M."/>
            <person name="Glasscock J."/>
            <person name="Wylie T."/>
            <person name="Wohldmann P."/>
            <person name="Thiru P."/>
            <person name="Nhan M.N."/>
            <person name="Pohl C.S."/>
            <person name="Smith S.M."/>
            <person name="Hou S."/>
            <person name="Nefedov M."/>
            <person name="de Jong P.J."/>
            <person name="Renfree M.B."/>
            <person name="Mardis E.R."/>
            <person name="Wilson R.K."/>
        </authorList>
    </citation>
    <scope>NUCLEOTIDE SEQUENCE [LARGE SCALE GENOMIC DNA]</scope>
    <source>
        <strain evidence="18 19">Glennie</strain>
    </source>
</reference>
<dbReference type="Gene3D" id="2.10.50.30">
    <property type="entry name" value="GPCR, family 3, nine cysteines domain"/>
    <property type="match status" value="1"/>
</dbReference>
<dbReference type="InterPro" id="IPR000068">
    <property type="entry name" value="GPCR_3_Ca_sens_rcpt-rel"/>
</dbReference>
<feature type="transmembrane region" description="Helical" evidence="15">
    <location>
        <begin position="563"/>
        <end position="585"/>
    </location>
</feature>
<dbReference type="Pfam" id="PF07562">
    <property type="entry name" value="NCD3G"/>
    <property type="match status" value="1"/>
</dbReference>
<dbReference type="GO" id="GO:0005794">
    <property type="term" value="C:Golgi apparatus"/>
    <property type="evidence" value="ECO:0007669"/>
    <property type="project" value="Ensembl"/>
</dbReference>
<evidence type="ECO:0000313" key="19">
    <source>
        <dbReference type="Proteomes" id="UP000002279"/>
    </source>
</evidence>
<evidence type="ECO:0000256" key="16">
    <source>
        <dbReference type="SAM" id="SignalP"/>
    </source>
</evidence>
<dbReference type="FunCoup" id="A0A6I8PCI3">
    <property type="interactions" value="129"/>
</dbReference>
<keyword evidence="2" id="KW-1003">Cell membrane</keyword>
<evidence type="ECO:0000256" key="8">
    <source>
        <dbReference type="ARBA" id="ARBA00023170"/>
    </source>
</evidence>
<evidence type="ECO:0000256" key="14">
    <source>
        <dbReference type="ARBA" id="ARBA00042614"/>
    </source>
</evidence>
<keyword evidence="8" id="KW-0675">Receptor</keyword>
<reference evidence="18" key="3">
    <citation type="submission" date="2025-09" db="UniProtKB">
        <authorList>
            <consortium name="Ensembl"/>
        </authorList>
    </citation>
    <scope>IDENTIFICATION</scope>
    <source>
        <strain evidence="18">Glennie</strain>
    </source>
</reference>
<dbReference type="InterPro" id="IPR001828">
    <property type="entry name" value="ANF_lig-bd_rcpt"/>
</dbReference>
<dbReference type="GO" id="GO:0050917">
    <property type="term" value="P:sensory perception of umami taste"/>
    <property type="evidence" value="ECO:0000318"/>
    <property type="project" value="GO_Central"/>
</dbReference>
<accession>A0A6I8PCI3</accession>